<proteinExistence type="predicted"/>
<gene>
    <name evidence="3" type="ORF">JD844_000718</name>
</gene>
<dbReference type="PANTHER" id="PTHR47004">
    <property type="entry name" value="F-BOX ONLY PROTEIN 24"/>
    <property type="match status" value="1"/>
</dbReference>
<dbReference type="InterPro" id="IPR052866">
    <property type="entry name" value="F-box_protein_24"/>
</dbReference>
<evidence type="ECO:0000259" key="2">
    <source>
        <dbReference type="PROSITE" id="PS50181"/>
    </source>
</evidence>
<dbReference type="EMBL" id="JAIPUX010000521">
    <property type="protein sequence ID" value="KAH0626021.1"/>
    <property type="molecule type" value="Genomic_DNA"/>
</dbReference>
<dbReference type="SMART" id="SM00256">
    <property type="entry name" value="FBOX"/>
    <property type="match status" value="1"/>
</dbReference>
<evidence type="ECO:0000256" key="1">
    <source>
        <dbReference type="SAM" id="MobiDB-lite"/>
    </source>
</evidence>
<dbReference type="SUPFAM" id="SSF81383">
    <property type="entry name" value="F-box domain"/>
    <property type="match status" value="1"/>
</dbReference>
<comment type="caution">
    <text evidence="3">The sequence shown here is derived from an EMBL/GenBank/DDBJ whole genome shotgun (WGS) entry which is preliminary data.</text>
</comment>
<keyword evidence="4" id="KW-1185">Reference proteome</keyword>
<accession>A0ABQ7T9B2</accession>
<dbReference type="PROSITE" id="PS50181">
    <property type="entry name" value="FBOX"/>
    <property type="match status" value="1"/>
</dbReference>
<evidence type="ECO:0000313" key="4">
    <source>
        <dbReference type="Proteomes" id="UP000826234"/>
    </source>
</evidence>
<organism evidence="3 4">
    <name type="scientific">Phrynosoma platyrhinos</name>
    <name type="common">Desert horned lizard</name>
    <dbReference type="NCBI Taxonomy" id="52577"/>
    <lineage>
        <taxon>Eukaryota</taxon>
        <taxon>Metazoa</taxon>
        <taxon>Chordata</taxon>
        <taxon>Craniata</taxon>
        <taxon>Vertebrata</taxon>
        <taxon>Euteleostomi</taxon>
        <taxon>Lepidosauria</taxon>
        <taxon>Squamata</taxon>
        <taxon>Bifurcata</taxon>
        <taxon>Unidentata</taxon>
        <taxon>Episquamata</taxon>
        <taxon>Toxicofera</taxon>
        <taxon>Iguania</taxon>
        <taxon>Phrynosomatidae</taxon>
        <taxon>Phrynosomatinae</taxon>
        <taxon>Phrynosoma</taxon>
    </lineage>
</organism>
<feature type="region of interest" description="Disordered" evidence="1">
    <location>
        <begin position="1"/>
        <end position="54"/>
    </location>
</feature>
<evidence type="ECO:0000313" key="3">
    <source>
        <dbReference type="EMBL" id="KAH0626021.1"/>
    </source>
</evidence>
<dbReference type="InterPro" id="IPR036047">
    <property type="entry name" value="F-box-like_dom_sf"/>
</dbReference>
<name>A0ABQ7T9B2_PHRPL</name>
<dbReference type="PANTHER" id="PTHR47004:SF1">
    <property type="entry name" value="F-BOX ONLY PROTEIN 24"/>
    <property type="match status" value="1"/>
</dbReference>
<protein>
    <recommendedName>
        <fullName evidence="2">F-box domain-containing protein</fullName>
    </recommendedName>
</protein>
<sequence>MMSDRHIARKFRRRKLQRFSHISSSEEPLGQPKKKRRSSSTESPEDKKGKGNSTSIQIFPPELLYYIISFLPVKDVVALSQTCRYFHEVCDSEGVWQRICRRLSPRLRDENSGGSRPWKRSAILNYTKGLYFQMFSGRRHFVSKTVAPLLSHGYQKFLPTKDHVFILDYNGTLFFLKNALVSSNMGHIQWRRACRYMVLCRSAKDVRAKEEETLGLQQALSSLLPPPSWGRSGVECPALSER</sequence>
<feature type="domain" description="F-box" evidence="2">
    <location>
        <begin position="53"/>
        <end position="99"/>
    </location>
</feature>
<feature type="compositionally biased region" description="Basic residues" evidence="1">
    <location>
        <begin position="7"/>
        <end position="18"/>
    </location>
</feature>
<dbReference type="Proteomes" id="UP000826234">
    <property type="component" value="Unassembled WGS sequence"/>
</dbReference>
<dbReference type="Gene3D" id="1.20.1280.50">
    <property type="match status" value="1"/>
</dbReference>
<dbReference type="Pfam" id="PF12937">
    <property type="entry name" value="F-box-like"/>
    <property type="match status" value="1"/>
</dbReference>
<dbReference type="InterPro" id="IPR001810">
    <property type="entry name" value="F-box_dom"/>
</dbReference>
<reference evidence="3 4" key="1">
    <citation type="journal article" date="2022" name="Gigascience">
        <title>A chromosome-level genome assembly and annotation of the desert horned lizard, Phrynosoma platyrhinos, provides insight into chromosomal rearrangements among reptiles.</title>
        <authorList>
            <person name="Koochekian N."/>
            <person name="Ascanio A."/>
            <person name="Farleigh K."/>
            <person name="Card D.C."/>
            <person name="Schield D.R."/>
            <person name="Castoe T.A."/>
            <person name="Jezkova T."/>
        </authorList>
    </citation>
    <scope>NUCLEOTIDE SEQUENCE [LARGE SCALE GENOMIC DNA]</scope>
    <source>
        <strain evidence="3">NK-2021</strain>
    </source>
</reference>
<dbReference type="CDD" id="cd22098">
    <property type="entry name" value="F-box_FBXO24"/>
    <property type="match status" value="1"/>
</dbReference>